<evidence type="ECO:0000313" key="3">
    <source>
        <dbReference type="Proteomes" id="UP000297348"/>
    </source>
</evidence>
<dbReference type="RefSeq" id="WP_135368546.1">
    <property type="nucleotide sequence ID" value="NZ_RKLX01000018.1"/>
</dbReference>
<dbReference type="EMBL" id="RKLX01000018">
    <property type="protein sequence ID" value="TGD18008.1"/>
    <property type="molecule type" value="Genomic_DNA"/>
</dbReference>
<sequence>MKNHQAATDGLTRYRWLWELALFSVLSVFWLFLWASQGKIYTGDDLSFHLNRVQGLVAQLTSGHWGLGHIATTTFSGWGYPINLFYPAYTLVPLAVLQIVLGGVRAYTVFLFLITLLTLYVTRFVGQRLLGSYFQGVLMAILYSFSQYRILDFFARGALAEGMVFACLPLVLYGTYELAIGDVRHGVWLVVGMTLIALTHVVSLLLAAVLVLLTLGIFFLQRTALKRRLGALVLVVGATVLLTLTFLAPLVEQLHALSGLSILQFKLSQSAMSMGDFLLNSAVNQMGSGQINLGWLMLMLLLLSLVMWRELTPALRYLLGLAVVFVWMVTNWFPWSLFQGVLGMIQFPSRFLAIASLLIALVGARALTLVLPRLTRRGQGGLLMVVAAFGIILSTTSFLAFYQNPYGNAITQADYHRVATTSDSTDYVRPQSLDAMPALRTHSVAVMNPGAGLHQLSRRVGPDRFTYLVHSRRAQTVKLPHLYYPGYQVAVNGHQQRLQWNHMAILRARLSAGTNRLQVTYQPTRIQRVSAWISVLAWLGAGVGLTVRWVIARRNHHFAK</sequence>
<evidence type="ECO:0000313" key="2">
    <source>
        <dbReference type="EMBL" id="TGD18008.1"/>
    </source>
</evidence>
<feature type="transmembrane region" description="Helical" evidence="1">
    <location>
        <begin position="158"/>
        <end position="176"/>
    </location>
</feature>
<feature type="transmembrane region" description="Helical" evidence="1">
    <location>
        <begin position="132"/>
        <end position="151"/>
    </location>
</feature>
<feature type="transmembrane region" description="Helical" evidence="1">
    <location>
        <begin position="188"/>
        <end position="219"/>
    </location>
</feature>
<feature type="transmembrane region" description="Helical" evidence="1">
    <location>
        <begin position="84"/>
        <end position="101"/>
    </location>
</feature>
<evidence type="ECO:0000256" key="1">
    <source>
        <dbReference type="SAM" id="Phobius"/>
    </source>
</evidence>
<dbReference type="Proteomes" id="UP000297348">
    <property type="component" value="Unassembled WGS sequence"/>
</dbReference>
<evidence type="ECO:0008006" key="4">
    <source>
        <dbReference type="Google" id="ProtNLM"/>
    </source>
</evidence>
<feature type="transmembrane region" description="Helical" evidence="1">
    <location>
        <begin position="108"/>
        <end position="126"/>
    </location>
</feature>
<name>A0A4Z0J8J3_9LACO</name>
<organism evidence="2 3">
    <name type="scientific">Levilactobacillus suantsaiihabitans</name>
    <dbReference type="NCBI Taxonomy" id="2487722"/>
    <lineage>
        <taxon>Bacteria</taxon>
        <taxon>Bacillati</taxon>
        <taxon>Bacillota</taxon>
        <taxon>Bacilli</taxon>
        <taxon>Lactobacillales</taxon>
        <taxon>Lactobacillaceae</taxon>
        <taxon>Levilactobacillus</taxon>
    </lineage>
</organism>
<feature type="transmembrane region" description="Helical" evidence="1">
    <location>
        <begin position="315"/>
        <end position="335"/>
    </location>
</feature>
<accession>A0A4Z0J8J3</accession>
<comment type="caution">
    <text evidence="2">The sequence shown here is derived from an EMBL/GenBank/DDBJ whole genome shotgun (WGS) entry which is preliminary data.</text>
</comment>
<dbReference type="AlphaFoldDB" id="A0A4Z0J8J3"/>
<feature type="transmembrane region" description="Helical" evidence="1">
    <location>
        <begin position="347"/>
        <end position="370"/>
    </location>
</feature>
<feature type="transmembrane region" description="Helical" evidence="1">
    <location>
        <begin position="382"/>
        <end position="402"/>
    </location>
</feature>
<feature type="transmembrane region" description="Helical" evidence="1">
    <location>
        <begin position="231"/>
        <end position="251"/>
    </location>
</feature>
<protein>
    <recommendedName>
        <fullName evidence="4">Membrane protein 6-pyruvoyl-tetrahydropterin synthase-related domain-containing protein</fullName>
    </recommendedName>
</protein>
<gene>
    <name evidence="2" type="ORF">EGT51_10015</name>
</gene>
<keyword evidence="1" id="KW-0472">Membrane</keyword>
<keyword evidence="1" id="KW-1133">Transmembrane helix</keyword>
<keyword evidence="1" id="KW-0812">Transmembrane</keyword>
<feature type="transmembrane region" description="Helical" evidence="1">
    <location>
        <begin position="529"/>
        <end position="551"/>
    </location>
</feature>
<feature type="transmembrane region" description="Helical" evidence="1">
    <location>
        <begin position="289"/>
        <end position="308"/>
    </location>
</feature>
<feature type="transmembrane region" description="Helical" evidence="1">
    <location>
        <begin position="16"/>
        <end position="35"/>
    </location>
</feature>
<proteinExistence type="predicted"/>
<keyword evidence="3" id="KW-1185">Reference proteome</keyword>
<reference evidence="2 3" key="1">
    <citation type="submission" date="2018-10" db="EMBL/GenBank/DDBJ databases">
        <title>Lactobacillus sp. R7 and Lactobacillus sp. R19 isolated from fermented mustard green product of Taiwan.</title>
        <authorList>
            <person name="Lin S.-T."/>
        </authorList>
    </citation>
    <scope>NUCLEOTIDE SEQUENCE [LARGE SCALE GENOMIC DNA]</scope>
    <source>
        <strain evidence="2 3">BCRC 81129</strain>
    </source>
</reference>
<dbReference type="OrthoDB" id="9784157at2"/>